<reference evidence="2" key="1">
    <citation type="submission" date="2020-04" db="EMBL/GenBank/DDBJ databases">
        <authorList>
            <person name="Chiriac C."/>
            <person name="Salcher M."/>
            <person name="Ghai R."/>
            <person name="Kavagutti S V."/>
        </authorList>
    </citation>
    <scope>NUCLEOTIDE SEQUENCE</scope>
</reference>
<feature type="domain" description="DUF5675" evidence="1">
    <location>
        <begin position="5"/>
        <end position="105"/>
    </location>
</feature>
<protein>
    <recommendedName>
        <fullName evidence="1">DUF5675 domain-containing protein</fullName>
    </recommendedName>
</protein>
<accession>A0A6J5LP42</accession>
<evidence type="ECO:0000259" key="1">
    <source>
        <dbReference type="Pfam" id="PF18925"/>
    </source>
</evidence>
<organism evidence="2">
    <name type="scientific">uncultured Caudovirales phage</name>
    <dbReference type="NCBI Taxonomy" id="2100421"/>
    <lineage>
        <taxon>Viruses</taxon>
        <taxon>Duplodnaviria</taxon>
        <taxon>Heunggongvirae</taxon>
        <taxon>Uroviricota</taxon>
        <taxon>Caudoviricetes</taxon>
        <taxon>Peduoviridae</taxon>
        <taxon>Maltschvirus</taxon>
        <taxon>Maltschvirus maltsch</taxon>
    </lineage>
</organism>
<dbReference type="InterPro" id="IPR043732">
    <property type="entry name" value="DUF5675"/>
</dbReference>
<sequence>MNIIIQREPSNSKNTHGELMHNGDTLCYTLEDVVREVPSVPVAEWKVKGATAIPAGRYRVTLELSTRFGPDTLTINDVDGFDKIRMHGGNTETDTEGCPLLGYVRTESGIRNCAPAVSLVKELVRDALNQGEEVWIEVINGELES</sequence>
<dbReference type="Pfam" id="PF18925">
    <property type="entry name" value="DUF5675"/>
    <property type="match status" value="1"/>
</dbReference>
<dbReference type="EMBL" id="LR796290">
    <property type="protein sequence ID" value="CAB4134757.1"/>
    <property type="molecule type" value="Genomic_DNA"/>
</dbReference>
<evidence type="ECO:0000313" key="2">
    <source>
        <dbReference type="EMBL" id="CAB4134757.1"/>
    </source>
</evidence>
<gene>
    <name evidence="2" type="ORF">UFOVP275_11</name>
</gene>
<name>A0A6J5LP42_9CAUD</name>
<proteinExistence type="predicted"/>